<keyword evidence="1" id="KW-0472">Membrane</keyword>
<name>A0A6S6UI84_9GAMM</name>
<evidence type="ECO:0000313" key="2">
    <source>
        <dbReference type="EMBL" id="CAA6828332.1"/>
    </source>
</evidence>
<sequence length="73" mass="7630">METQAATNVTGHLATIGTAGKTFILAHPMGMAITGGALLGIGAYYTTSKLFKKKTETQIEKEESEVQETAVAA</sequence>
<protein>
    <submittedName>
        <fullName evidence="2">Uncharacterized protein</fullName>
    </submittedName>
</protein>
<organism evidence="2">
    <name type="scientific">uncultured Thiotrichaceae bacterium</name>
    <dbReference type="NCBI Taxonomy" id="298394"/>
    <lineage>
        <taxon>Bacteria</taxon>
        <taxon>Pseudomonadati</taxon>
        <taxon>Pseudomonadota</taxon>
        <taxon>Gammaproteobacteria</taxon>
        <taxon>Thiotrichales</taxon>
        <taxon>Thiotrichaceae</taxon>
        <taxon>environmental samples</taxon>
    </lineage>
</organism>
<gene>
    <name evidence="2" type="ORF">HELGO_WM9195</name>
</gene>
<feature type="transmembrane region" description="Helical" evidence="1">
    <location>
        <begin position="23"/>
        <end position="45"/>
    </location>
</feature>
<reference evidence="2" key="1">
    <citation type="submission" date="2020-01" db="EMBL/GenBank/DDBJ databases">
        <authorList>
            <person name="Meier V. D."/>
            <person name="Meier V D."/>
        </authorList>
    </citation>
    <scope>NUCLEOTIDE SEQUENCE</scope>
    <source>
        <strain evidence="2">HLG_WM_MAG_07</strain>
    </source>
</reference>
<dbReference type="EMBL" id="CACVAY010000148">
    <property type="protein sequence ID" value="CAA6828332.1"/>
    <property type="molecule type" value="Genomic_DNA"/>
</dbReference>
<proteinExistence type="predicted"/>
<dbReference type="AlphaFoldDB" id="A0A6S6UI84"/>
<keyword evidence="1" id="KW-0812">Transmembrane</keyword>
<keyword evidence="1" id="KW-1133">Transmembrane helix</keyword>
<evidence type="ECO:0000256" key="1">
    <source>
        <dbReference type="SAM" id="Phobius"/>
    </source>
</evidence>
<accession>A0A6S6UI84</accession>